<dbReference type="Pfam" id="PF05182">
    <property type="entry name" value="Fip1"/>
    <property type="match status" value="1"/>
</dbReference>
<keyword evidence="5" id="KW-0507">mRNA processing</keyword>
<evidence type="ECO:0000256" key="4">
    <source>
        <dbReference type="ARBA" id="ARBA00022553"/>
    </source>
</evidence>
<feature type="region of interest" description="Disordered" evidence="8">
    <location>
        <begin position="1"/>
        <end position="28"/>
    </location>
</feature>
<dbReference type="RefSeq" id="XP_030627990.1">
    <property type="nucleotide sequence ID" value="XM_030772130.1"/>
</dbReference>
<feature type="region of interest" description="Disordered" evidence="8">
    <location>
        <begin position="189"/>
        <end position="446"/>
    </location>
</feature>
<feature type="compositionally biased region" description="Basic and acidic residues" evidence="8">
    <location>
        <begin position="424"/>
        <end position="437"/>
    </location>
</feature>
<organism evidence="10 11">
    <name type="scientific">Chanos chanos</name>
    <name type="common">Milkfish</name>
    <name type="synonym">Mugil chanos</name>
    <dbReference type="NCBI Taxonomy" id="29144"/>
    <lineage>
        <taxon>Eukaryota</taxon>
        <taxon>Metazoa</taxon>
        <taxon>Chordata</taxon>
        <taxon>Craniata</taxon>
        <taxon>Vertebrata</taxon>
        <taxon>Euteleostomi</taxon>
        <taxon>Actinopterygii</taxon>
        <taxon>Neopterygii</taxon>
        <taxon>Teleostei</taxon>
        <taxon>Ostariophysi</taxon>
        <taxon>Gonorynchiformes</taxon>
        <taxon>Chanidae</taxon>
        <taxon>Chanos</taxon>
    </lineage>
</organism>
<evidence type="ECO:0000256" key="5">
    <source>
        <dbReference type="ARBA" id="ARBA00022664"/>
    </source>
</evidence>
<keyword evidence="6" id="KW-0539">Nucleus</keyword>
<evidence type="ECO:0000259" key="9">
    <source>
        <dbReference type="Pfam" id="PF05182"/>
    </source>
</evidence>
<reference evidence="11" key="1">
    <citation type="submission" date="2025-08" db="UniProtKB">
        <authorList>
            <consortium name="RefSeq"/>
        </authorList>
    </citation>
    <scope>IDENTIFICATION</scope>
</reference>
<evidence type="ECO:0000313" key="11">
    <source>
        <dbReference type="RefSeq" id="XP_030627990.1"/>
    </source>
</evidence>
<dbReference type="Proteomes" id="UP000504632">
    <property type="component" value="Chromosome 4"/>
</dbReference>
<dbReference type="OrthoDB" id="1917198at2759"/>
<name>A0A6J2V4U3_CHACN</name>
<feature type="compositionally biased region" description="Basic and acidic residues" evidence="8">
    <location>
        <begin position="302"/>
        <end position="340"/>
    </location>
</feature>
<feature type="compositionally biased region" description="Basic and acidic residues" evidence="8">
    <location>
        <begin position="1"/>
        <end position="10"/>
    </location>
</feature>
<evidence type="ECO:0000256" key="6">
    <source>
        <dbReference type="ARBA" id="ARBA00023242"/>
    </source>
</evidence>
<dbReference type="InterPro" id="IPR051187">
    <property type="entry name" value="Pre-mRNA_3'-end_processing_reg"/>
</dbReference>
<dbReference type="PANTHER" id="PTHR13484:SF9">
    <property type="entry name" value="PRE-MRNA 3'-END-PROCESSING FACTOR FIP1"/>
    <property type="match status" value="1"/>
</dbReference>
<gene>
    <name evidence="11" type="primary">fip1l1a</name>
</gene>
<keyword evidence="4" id="KW-0597">Phosphoprotein</keyword>
<dbReference type="FunCoup" id="A0A6J2V4U3">
    <property type="interactions" value="57"/>
</dbReference>
<evidence type="ECO:0000256" key="8">
    <source>
        <dbReference type="SAM" id="MobiDB-lite"/>
    </source>
</evidence>
<keyword evidence="10" id="KW-1185">Reference proteome</keyword>
<evidence type="ECO:0000256" key="7">
    <source>
        <dbReference type="ARBA" id="ARBA00031816"/>
    </source>
</evidence>
<proteinExistence type="inferred from homology"/>
<dbReference type="PANTHER" id="PTHR13484">
    <property type="entry name" value="FIP1-LIKE 1 PROTEIN"/>
    <property type="match status" value="1"/>
</dbReference>
<dbReference type="CTD" id="561900"/>
<sequence>MSTEETEKTTDASGGDDEEEWLYGDDIMGENDEQLHVFKLVAHDMDTGQNGISKLNDDDGSESDSDDNVCVTIGDIRPGATQSSAHGTTPVNLNINTLSRINGSGSRSKGVDLDSLGSVNGLPVLDVDVESFEEKPWRKPGADLSDYFNYGFNEDTWKAYCEKQRRLRASLEVMTLESSSKVMSDHFSSSSLYKSSSSSSRKSNSDVIGGQTGVISRVEGRRRHTTDGNSIQVISERSSDAESTSKLPSFFPLNIPPPPFPPPPPSSSTPPLIPPPSVYPPVPGGVTSWSGMIDSAKAWEYYTRRDKEREREKERKRTRERGHEKDKERDRERDRDREHSPSSQTYNSEEERGRHRDHGESGCERHRERSGRQGLREDRHRERRHRDRSEGRHKSYRSSSSRRRLDSEDGESHRRHRHKRSKRNRESREPSEERSIDQENQSEATE</sequence>
<dbReference type="InParanoid" id="A0A6J2V4U3"/>
<dbReference type="InterPro" id="IPR007854">
    <property type="entry name" value="Fip1_dom"/>
</dbReference>
<feature type="compositionally biased region" description="Basic residues" evidence="8">
    <location>
        <begin position="413"/>
        <end position="423"/>
    </location>
</feature>
<dbReference type="GO" id="GO:0006397">
    <property type="term" value="P:mRNA processing"/>
    <property type="evidence" value="ECO:0007669"/>
    <property type="project" value="UniProtKB-KW"/>
</dbReference>
<feature type="compositionally biased region" description="Pro residues" evidence="8">
    <location>
        <begin position="254"/>
        <end position="283"/>
    </location>
</feature>
<evidence type="ECO:0000256" key="3">
    <source>
        <dbReference type="ARBA" id="ARBA00017456"/>
    </source>
</evidence>
<evidence type="ECO:0000256" key="1">
    <source>
        <dbReference type="ARBA" id="ARBA00004123"/>
    </source>
</evidence>
<protein>
    <recommendedName>
        <fullName evidence="3">Pre-mRNA 3'-end-processing factor FIP1</fullName>
    </recommendedName>
    <alternativeName>
        <fullName evidence="7">FIP1-like 1 protein</fullName>
    </alternativeName>
</protein>
<feature type="compositionally biased region" description="Acidic residues" evidence="8">
    <location>
        <begin position="14"/>
        <end position="28"/>
    </location>
</feature>
<feature type="compositionally biased region" description="Basic and acidic residues" evidence="8">
    <location>
        <begin position="349"/>
        <end position="380"/>
    </location>
</feature>
<accession>A0A6J2V4U3</accession>
<feature type="compositionally biased region" description="Polar residues" evidence="8">
    <location>
        <begin position="227"/>
        <end position="246"/>
    </location>
</feature>
<dbReference type="AlphaFoldDB" id="A0A6J2V4U3"/>
<feature type="compositionally biased region" description="Basic and acidic residues" evidence="8">
    <location>
        <begin position="403"/>
        <end position="412"/>
    </location>
</feature>
<comment type="similarity">
    <text evidence="2">Belongs to the FIP1 family.</text>
</comment>
<comment type="subcellular location">
    <subcellularLocation>
        <location evidence="1">Nucleus</location>
    </subcellularLocation>
</comment>
<dbReference type="GeneID" id="115810202"/>
<feature type="domain" description="Pre-mRNA polyadenylation factor Fip1" evidence="9">
    <location>
        <begin position="126"/>
        <end position="168"/>
    </location>
</feature>
<evidence type="ECO:0000256" key="2">
    <source>
        <dbReference type="ARBA" id="ARBA00007459"/>
    </source>
</evidence>
<feature type="compositionally biased region" description="Low complexity" evidence="8">
    <location>
        <begin position="189"/>
        <end position="202"/>
    </location>
</feature>
<evidence type="ECO:0000313" key="10">
    <source>
        <dbReference type="Proteomes" id="UP000504632"/>
    </source>
</evidence>
<dbReference type="GO" id="GO:0005847">
    <property type="term" value="C:mRNA cleavage and polyadenylation specificity factor complex"/>
    <property type="evidence" value="ECO:0007669"/>
    <property type="project" value="TreeGrafter"/>
</dbReference>